<dbReference type="OrthoDB" id="840017at2"/>
<evidence type="ECO:0008006" key="4">
    <source>
        <dbReference type="Google" id="ProtNLM"/>
    </source>
</evidence>
<evidence type="ECO:0000313" key="3">
    <source>
        <dbReference type="Proteomes" id="UP000292209"/>
    </source>
</evidence>
<keyword evidence="1" id="KW-0812">Transmembrane</keyword>
<keyword evidence="1" id="KW-0472">Membrane</keyword>
<comment type="caution">
    <text evidence="2">The sequence shown here is derived from an EMBL/GenBank/DDBJ whole genome shotgun (WGS) entry which is preliminary data.</text>
</comment>
<feature type="transmembrane region" description="Helical" evidence="1">
    <location>
        <begin position="6"/>
        <end position="25"/>
    </location>
</feature>
<keyword evidence="3" id="KW-1185">Reference proteome</keyword>
<protein>
    <recommendedName>
        <fullName evidence="4">LemA protein</fullName>
    </recommendedName>
</protein>
<keyword evidence="1" id="KW-1133">Transmembrane helix</keyword>
<sequence length="119" mass="13848">MGFIPVILTMSAAIILFIMAVNNSLKSKKIQIQDNQFKMMEGLRAFSQSSISNEEIKQDRISKLYQNVKKSIQEDQLDAFDKKVRKPYQQVKLLKSEYNRLISKKPYSFVAKIMGHKPY</sequence>
<evidence type="ECO:0000256" key="1">
    <source>
        <dbReference type="SAM" id="Phobius"/>
    </source>
</evidence>
<gene>
    <name evidence="2" type="ORF">BC751_2632</name>
</gene>
<evidence type="ECO:0000313" key="2">
    <source>
        <dbReference type="EMBL" id="RZS97035.1"/>
    </source>
</evidence>
<organism evidence="2 3">
    <name type="scientific">Cecembia calidifontis</name>
    <dbReference type="NCBI Taxonomy" id="1187080"/>
    <lineage>
        <taxon>Bacteria</taxon>
        <taxon>Pseudomonadati</taxon>
        <taxon>Bacteroidota</taxon>
        <taxon>Cytophagia</taxon>
        <taxon>Cytophagales</taxon>
        <taxon>Cyclobacteriaceae</taxon>
        <taxon>Cecembia</taxon>
    </lineage>
</organism>
<name>A0A4Q7PA44_9BACT</name>
<reference evidence="2 3" key="1">
    <citation type="submission" date="2019-02" db="EMBL/GenBank/DDBJ databases">
        <title>Genomic Encyclopedia of Archaeal and Bacterial Type Strains, Phase II (KMG-II): from individual species to whole genera.</title>
        <authorList>
            <person name="Goeker M."/>
        </authorList>
    </citation>
    <scope>NUCLEOTIDE SEQUENCE [LARGE SCALE GENOMIC DNA]</scope>
    <source>
        <strain evidence="2 3">DSM 21411</strain>
    </source>
</reference>
<proteinExistence type="predicted"/>
<accession>A0A4Q7PA44</accession>
<dbReference type="Proteomes" id="UP000292209">
    <property type="component" value="Unassembled WGS sequence"/>
</dbReference>
<dbReference type="EMBL" id="SGXG01000001">
    <property type="protein sequence ID" value="RZS97035.1"/>
    <property type="molecule type" value="Genomic_DNA"/>
</dbReference>
<dbReference type="AlphaFoldDB" id="A0A4Q7PA44"/>